<feature type="transmembrane region" description="Helical" evidence="6">
    <location>
        <begin position="348"/>
        <end position="373"/>
    </location>
</feature>
<evidence type="ECO:0000313" key="7">
    <source>
        <dbReference type="EMBL" id="EKT88237.2"/>
    </source>
</evidence>
<dbReference type="InterPro" id="IPR000175">
    <property type="entry name" value="Na/ntran_symport"/>
</dbReference>
<keyword evidence="2" id="KW-0813">Transport</keyword>
<comment type="subcellular location">
    <subcellularLocation>
        <location evidence="1">Membrane</location>
        <topology evidence="1">Multi-pass membrane protein</topology>
    </subcellularLocation>
</comment>
<dbReference type="EMBL" id="CP006694">
    <property type="protein sequence ID" value="EKT88237.2"/>
    <property type="molecule type" value="Genomic_DNA"/>
</dbReference>
<dbReference type="STRING" id="758847.LSS_02554"/>
<reference evidence="7 8" key="1">
    <citation type="journal article" date="2012" name="Gene">
        <title>Sequence of Leptospira santarosai serovar Shermani genome and prediction of virulence-associated genes.</title>
        <authorList>
            <person name="Chou L.F."/>
            <person name="Chen Y.T."/>
            <person name="Lu C.W."/>
            <person name="Ko Y.C."/>
            <person name="Tang C.Y."/>
            <person name="Pan M.J."/>
            <person name="Tian Y.C."/>
            <person name="Chiu C.H."/>
            <person name="Hung C.C."/>
            <person name="Yang C.W."/>
        </authorList>
    </citation>
    <scope>NUCLEOTIDE SEQUENCE [LARGE SCALE GENOMIC DNA]</scope>
    <source>
        <strain evidence="7">LT 821</strain>
    </source>
</reference>
<sequence length="546" mass="60098">MTARGLTCVLQENINIMSKEPPKESWKSRTGLILTVASGAIGLGNFIRFPGQAVANGGGAFMVPYIISFILVGIPVCVTEWIMGRMGGRTGHSAPFLFKNFLSGFPLRIVGAIGITIPILIYIYYIFIEAWCLAYSFEFLTGQIRFNATGHVPQSQIIQTAGNYYLDLTGARQNGDAISGKIFYATITCFILNFSLVYRGISKGIETFAKIAVPLMLISSAIILVRVLTLDNIEIGLGKMWNPDWSSLLKSEVWIAAAGQIFFTLSAGFGIALVFSSYLKRDNDVVLSSLSAASLNEFVEVAIGGMITIPVAFLFLGASINDFGTFGMGFIALPSVFSLMPGGEWFGAIWFFVLFLAAITSSVTMLQPGIIFLEESFGLKRRTSCLILFLFTANLSFPILYFNQNFQALELADFWIGTILIFILASIQILLFGWKIGAKKGIEEGNEGSHLELPKFFWFVIQYITPAFLIVVFIAFLIQNLPGHFERMSVDAMISQAIAAGTSVEAARMKALVSRSVFFGILIVFSLIVLLVHYALKYKEKRVNLK</sequence>
<reference evidence="7 8" key="2">
    <citation type="journal article" date="2014" name="Emerg. Microbes Infect.">
        <title>Potential impact on kidney infection: a whole-genome analysis of Leptospira santarosai serovar Shermani.</title>
        <authorList>
            <person name="Chou L.F."/>
            <person name="Chen T.W."/>
            <person name="Ko Y.C."/>
            <person name="Pan M.J."/>
            <person name="Tian Y.C."/>
            <person name="Chiu C.H."/>
            <person name="Tang P."/>
            <person name="Hung C.C."/>
            <person name="Yang C.W."/>
        </authorList>
    </citation>
    <scope>NUCLEOTIDE SEQUENCE</scope>
    <source>
        <strain evidence="7 8">LT 821</strain>
    </source>
</reference>
<name>K8YCY9_9LEPT</name>
<feature type="transmembrane region" description="Helical" evidence="6">
    <location>
        <begin position="105"/>
        <end position="127"/>
    </location>
</feature>
<dbReference type="AlphaFoldDB" id="K8YCY9"/>
<evidence type="ECO:0000256" key="1">
    <source>
        <dbReference type="ARBA" id="ARBA00004141"/>
    </source>
</evidence>
<dbReference type="KEGG" id="lst:LSS_02554"/>
<dbReference type="NCBIfam" id="NF037979">
    <property type="entry name" value="Na_transp"/>
    <property type="match status" value="1"/>
</dbReference>
<dbReference type="InterPro" id="IPR037272">
    <property type="entry name" value="SNS_sf"/>
</dbReference>
<dbReference type="Pfam" id="PF00209">
    <property type="entry name" value="SNF"/>
    <property type="match status" value="1"/>
</dbReference>
<dbReference type="PROSITE" id="PS50267">
    <property type="entry name" value="NA_NEUROTRAN_SYMP_3"/>
    <property type="match status" value="1"/>
</dbReference>
<evidence type="ECO:0000256" key="6">
    <source>
        <dbReference type="SAM" id="Phobius"/>
    </source>
</evidence>
<evidence type="ECO:0000256" key="4">
    <source>
        <dbReference type="ARBA" id="ARBA00022989"/>
    </source>
</evidence>
<dbReference type="PRINTS" id="PR00176">
    <property type="entry name" value="NANEUSMPORT"/>
</dbReference>
<feature type="transmembrane region" description="Helical" evidence="6">
    <location>
        <begin position="182"/>
        <end position="201"/>
    </location>
</feature>
<feature type="transmembrane region" description="Helical" evidence="6">
    <location>
        <begin position="31"/>
        <end position="49"/>
    </location>
</feature>
<organism evidence="7 8">
    <name type="scientific">Leptospira santarosai serovar Shermani str. LT 821</name>
    <dbReference type="NCBI Taxonomy" id="758847"/>
    <lineage>
        <taxon>Bacteria</taxon>
        <taxon>Pseudomonadati</taxon>
        <taxon>Spirochaetota</taxon>
        <taxon>Spirochaetia</taxon>
        <taxon>Leptospirales</taxon>
        <taxon>Leptospiraceae</taxon>
        <taxon>Leptospira</taxon>
    </lineage>
</organism>
<evidence type="ECO:0000256" key="5">
    <source>
        <dbReference type="ARBA" id="ARBA00023136"/>
    </source>
</evidence>
<keyword evidence="5 6" id="KW-0472">Membrane</keyword>
<feature type="transmembrane region" description="Helical" evidence="6">
    <location>
        <begin position="414"/>
        <end position="436"/>
    </location>
</feature>
<keyword evidence="3 6" id="KW-0812">Transmembrane</keyword>
<gene>
    <name evidence="7" type="ORF">LSS_02554</name>
</gene>
<feature type="transmembrane region" description="Helical" evidence="6">
    <location>
        <begin position="213"/>
        <end position="233"/>
    </location>
</feature>
<dbReference type="PANTHER" id="PTHR42948:SF1">
    <property type="entry name" value="TRANSPORTER"/>
    <property type="match status" value="1"/>
</dbReference>
<keyword evidence="4 6" id="KW-1133">Transmembrane helix</keyword>
<dbReference type="SUPFAM" id="SSF161070">
    <property type="entry name" value="SNF-like"/>
    <property type="match status" value="1"/>
</dbReference>
<evidence type="ECO:0000256" key="2">
    <source>
        <dbReference type="ARBA" id="ARBA00022448"/>
    </source>
</evidence>
<dbReference type="PANTHER" id="PTHR42948">
    <property type="entry name" value="TRANSPORTER"/>
    <property type="match status" value="1"/>
</dbReference>
<feature type="transmembrane region" description="Helical" evidence="6">
    <location>
        <begin position="253"/>
        <end position="278"/>
    </location>
</feature>
<accession>K8YCY9</accession>
<evidence type="ECO:0000313" key="8">
    <source>
        <dbReference type="Proteomes" id="UP000035800"/>
    </source>
</evidence>
<dbReference type="GO" id="GO:0016020">
    <property type="term" value="C:membrane"/>
    <property type="evidence" value="ECO:0007669"/>
    <property type="project" value="UniProtKB-SubCell"/>
</dbReference>
<protein>
    <submittedName>
        <fullName evidence="7">Symporter</fullName>
    </submittedName>
</protein>
<evidence type="ECO:0000256" key="3">
    <source>
        <dbReference type="ARBA" id="ARBA00022692"/>
    </source>
</evidence>
<dbReference type="Proteomes" id="UP000035800">
    <property type="component" value="Chromosome I"/>
</dbReference>
<proteinExistence type="predicted"/>
<feature type="transmembrane region" description="Helical" evidence="6">
    <location>
        <begin position="385"/>
        <end position="402"/>
    </location>
</feature>
<feature type="transmembrane region" description="Helical" evidence="6">
    <location>
        <begin position="61"/>
        <end position="84"/>
    </location>
</feature>
<feature type="transmembrane region" description="Helical" evidence="6">
    <location>
        <begin position="517"/>
        <end position="536"/>
    </location>
</feature>
<feature type="transmembrane region" description="Helical" evidence="6">
    <location>
        <begin position="456"/>
        <end position="478"/>
    </location>
</feature>